<dbReference type="Pfam" id="PF00668">
    <property type="entry name" value="Condensation"/>
    <property type="match status" value="1"/>
</dbReference>
<dbReference type="InterPro" id="IPR010071">
    <property type="entry name" value="AA_adenyl_dom"/>
</dbReference>
<name>A0A5D0NEY1_9ACTN</name>
<dbReference type="Gene3D" id="3.30.559.10">
    <property type="entry name" value="Chloramphenicol acetyltransferase-like domain"/>
    <property type="match status" value="1"/>
</dbReference>
<dbReference type="SUPFAM" id="SSF52777">
    <property type="entry name" value="CoA-dependent acyltransferases"/>
    <property type="match status" value="3"/>
</dbReference>
<accession>A0A5D0NEY1</accession>
<dbReference type="Proteomes" id="UP000323380">
    <property type="component" value="Unassembled WGS sequence"/>
</dbReference>
<keyword evidence="5" id="KW-1185">Reference proteome</keyword>
<gene>
    <name evidence="4" type="ORF">FXF69_28810</name>
</gene>
<evidence type="ECO:0000313" key="5">
    <source>
        <dbReference type="Proteomes" id="UP000323380"/>
    </source>
</evidence>
<organism evidence="4 5">
    <name type="scientific">Actinomadura chibensis</name>
    <dbReference type="NCBI Taxonomy" id="392828"/>
    <lineage>
        <taxon>Bacteria</taxon>
        <taxon>Bacillati</taxon>
        <taxon>Actinomycetota</taxon>
        <taxon>Actinomycetes</taxon>
        <taxon>Streptosporangiales</taxon>
        <taxon>Thermomonosporaceae</taxon>
        <taxon>Actinomadura</taxon>
    </lineage>
</organism>
<protein>
    <submittedName>
        <fullName evidence="4">Non-ribosomal peptide synthetase</fullName>
    </submittedName>
</protein>
<dbReference type="PANTHER" id="PTHR45527">
    <property type="entry name" value="NONRIBOSOMAL PEPTIDE SYNTHETASE"/>
    <property type="match status" value="1"/>
</dbReference>
<dbReference type="InterPro" id="IPR045851">
    <property type="entry name" value="AMP-bd_C_sf"/>
</dbReference>
<reference evidence="4 5" key="1">
    <citation type="submission" date="2019-08" db="EMBL/GenBank/DDBJ databases">
        <title>Actinomadura sp. nov. CYP1-5 isolated from mountain soil.</title>
        <authorList>
            <person name="Songsumanus A."/>
            <person name="Kuncharoen N."/>
            <person name="Kudo T."/>
            <person name="Yuki M."/>
            <person name="Igarashi Y."/>
            <person name="Tanasupawat S."/>
        </authorList>
    </citation>
    <scope>NUCLEOTIDE SEQUENCE [LARGE SCALE GENOMIC DNA]</scope>
    <source>
        <strain evidence="4 5">JCM 14158</strain>
    </source>
</reference>
<dbReference type="GO" id="GO:0005737">
    <property type="term" value="C:cytoplasm"/>
    <property type="evidence" value="ECO:0007669"/>
    <property type="project" value="TreeGrafter"/>
</dbReference>
<dbReference type="STRING" id="1220554.GCA_001552135_02593"/>
<dbReference type="SUPFAM" id="SSF56801">
    <property type="entry name" value="Acetyl-CoA synthetase-like"/>
    <property type="match status" value="1"/>
</dbReference>
<dbReference type="NCBIfam" id="TIGR01733">
    <property type="entry name" value="AA-adenyl-dom"/>
    <property type="match status" value="1"/>
</dbReference>
<dbReference type="GO" id="GO:0044550">
    <property type="term" value="P:secondary metabolite biosynthetic process"/>
    <property type="evidence" value="ECO:0007669"/>
    <property type="project" value="TreeGrafter"/>
</dbReference>
<dbReference type="AlphaFoldDB" id="A0A5D0NEY1"/>
<proteinExistence type="predicted"/>
<dbReference type="Pfam" id="PF00501">
    <property type="entry name" value="AMP-binding"/>
    <property type="match status" value="1"/>
</dbReference>
<feature type="compositionally biased region" description="Polar residues" evidence="2">
    <location>
        <begin position="1213"/>
        <end position="1222"/>
    </location>
</feature>
<dbReference type="Gene3D" id="3.40.50.980">
    <property type="match status" value="2"/>
</dbReference>
<dbReference type="InterPro" id="IPR036736">
    <property type="entry name" value="ACP-like_sf"/>
</dbReference>
<dbReference type="InterPro" id="IPR025110">
    <property type="entry name" value="AMP-bd_C"/>
</dbReference>
<feature type="region of interest" description="Disordered" evidence="2">
    <location>
        <begin position="1201"/>
        <end position="1222"/>
    </location>
</feature>
<evidence type="ECO:0000259" key="3">
    <source>
        <dbReference type="PROSITE" id="PS50075"/>
    </source>
</evidence>
<feature type="domain" description="Carrier" evidence="3">
    <location>
        <begin position="692"/>
        <end position="767"/>
    </location>
</feature>
<dbReference type="SUPFAM" id="SSF47336">
    <property type="entry name" value="ACP-like"/>
    <property type="match status" value="1"/>
</dbReference>
<sequence>MSGDDRPESWPLAWPVSDRDALVTVTRRLGDRRLPADPRPAVMAAFLAVARKYAGADGFALDVLGRGRVGFTMPPDLTLAAHVRAVAAALAAPARGGGTARTAFAPRPPSGDDGHDLVVSVADDGNGLALRLDGRPPAYTGEPAERLLQHVLTALDRILAAPGSTLAELELTGPHERALVVDGFNDTRRDYPRNASITELFAEQAAARPEAPAVVHADGTLTYRDLDDRSARLAATLRERGVRRHDRVALISGKTPDLVVGTLAILRAGGVYVPIDHDVPPERRDLLLRDSGARVLVTGEPIGPAPAGTAVVHPGDLAASAAPDREGAATDGAYVMYTSGTTGVPKGVLVNQRAVVRLVRGTDFARLGPGTRILQTGAIGFDATTFELWGTLLTGGALVLVPEDAILDAARLGDAFAAYGVTTLWLTAPLFHQLIDQDATVFRRVREVLAGGDALSPEHIARVLDACPGLRVVNGYGPTENTTFSTTHAITAPPTGRIPIGAPIANSTAYVVDLDGLPQPIGVPGELLVGGDGLADGYLDRPELDAAAFIPDRFGAGGRLYRTGDLASRRPDGTLDFLGRRDDQVKIRGFRVEPGEVEHRLARLPRVRSAAVLVRVRPGGREKYLCACYTSDGAPNPDELRRALRAELPDHLVPARFVRVEAMPLTRNGKIDRAALAALADAAPEERPAKVAPRDEIERALADLWRDALGLPSIGVTDDLLDLGVTSLTAAAFAARTRRGPGPRLSAAEVLTNPTIERQARTVRERGGTGDGPPPLTRAAEAALYPVTPQQRGIYVEQVKNQDATHYNVPVRVEVPGRVDVDRLQKAVEGLVARHDCLRTTFVQAGSATYQRVSDDVRVRVELVSEGAVLVRPFDLGEGPLLRVFVQRGADADTVTLDLHHIVADGVTIGILLDELDALYDGRPLPEPAFQYKDYAVWLADGASDWIRERQAPYWREVLGEPPERSDLPTDFDRPAVRSLNGDRLEFTFGAARTAALKELAHRAGATPFAALTAVYLLFLAQITGDDDVTVGTPAAARTFAGTERVTGMVATTLCVRAAIDPERPFTAFLDDVRRRVLGALAHQDVPFEAPGGDPARHPLFDTMVGLQDAAAFTGRPVLGGRARPADTLNRCTMFDLNLQVYDRGGVFDAVWAYGTDLFRPGTVRAFADRLLGLADAAAAAPERTVGDLVGRRSAAPAPGIGFDFDFPRPEHASTTSGWNGS</sequence>
<dbReference type="Gene3D" id="2.30.38.10">
    <property type="entry name" value="Luciferase, Domain 3"/>
    <property type="match status" value="1"/>
</dbReference>
<dbReference type="InterPro" id="IPR009081">
    <property type="entry name" value="PP-bd_ACP"/>
</dbReference>
<dbReference type="PROSITE" id="PS50075">
    <property type="entry name" value="CARRIER"/>
    <property type="match status" value="1"/>
</dbReference>
<dbReference type="CDD" id="cd19531">
    <property type="entry name" value="LCL_NRPS-like"/>
    <property type="match status" value="1"/>
</dbReference>
<evidence type="ECO:0000313" key="4">
    <source>
        <dbReference type="EMBL" id="TYB42785.1"/>
    </source>
</evidence>
<comment type="caution">
    <text evidence="4">The sequence shown here is derived from an EMBL/GenBank/DDBJ whole genome shotgun (WGS) entry which is preliminary data.</text>
</comment>
<comment type="cofactor">
    <cofactor evidence="1">
        <name>pantetheine 4'-phosphate</name>
        <dbReference type="ChEBI" id="CHEBI:47942"/>
    </cofactor>
</comment>
<dbReference type="GO" id="GO:0003824">
    <property type="term" value="F:catalytic activity"/>
    <property type="evidence" value="ECO:0007669"/>
    <property type="project" value="InterPro"/>
</dbReference>
<dbReference type="GO" id="GO:0008610">
    <property type="term" value="P:lipid biosynthetic process"/>
    <property type="evidence" value="ECO:0007669"/>
    <property type="project" value="UniProtKB-ARBA"/>
</dbReference>
<dbReference type="GO" id="GO:0043041">
    <property type="term" value="P:amino acid activation for nonribosomal peptide biosynthetic process"/>
    <property type="evidence" value="ECO:0007669"/>
    <property type="project" value="TreeGrafter"/>
</dbReference>
<evidence type="ECO:0000256" key="1">
    <source>
        <dbReference type="ARBA" id="ARBA00001957"/>
    </source>
</evidence>
<evidence type="ECO:0000256" key="2">
    <source>
        <dbReference type="SAM" id="MobiDB-lite"/>
    </source>
</evidence>
<dbReference type="InterPro" id="IPR000873">
    <property type="entry name" value="AMP-dep_synth/lig_dom"/>
</dbReference>
<dbReference type="InterPro" id="IPR023213">
    <property type="entry name" value="CAT-like_dom_sf"/>
</dbReference>
<dbReference type="EMBL" id="VSFG01000007">
    <property type="protein sequence ID" value="TYB42785.1"/>
    <property type="molecule type" value="Genomic_DNA"/>
</dbReference>
<dbReference type="CDD" id="cd12117">
    <property type="entry name" value="A_NRPS_Srf_like"/>
    <property type="match status" value="1"/>
</dbReference>
<dbReference type="InterPro" id="IPR001242">
    <property type="entry name" value="Condensation_dom"/>
</dbReference>
<dbReference type="RefSeq" id="WP_067889966.1">
    <property type="nucleotide sequence ID" value="NZ_VSFG01000007.1"/>
</dbReference>
<dbReference type="PROSITE" id="PS00455">
    <property type="entry name" value="AMP_BINDING"/>
    <property type="match status" value="1"/>
</dbReference>
<dbReference type="Gene3D" id="1.10.1200.10">
    <property type="entry name" value="ACP-like"/>
    <property type="match status" value="1"/>
</dbReference>
<dbReference type="Pfam" id="PF00550">
    <property type="entry name" value="PP-binding"/>
    <property type="match status" value="1"/>
</dbReference>
<dbReference type="PANTHER" id="PTHR45527:SF1">
    <property type="entry name" value="FATTY ACID SYNTHASE"/>
    <property type="match status" value="1"/>
</dbReference>
<dbReference type="Pfam" id="PF13193">
    <property type="entry name" value="AMP-binding_C"/>
    <property type="match status" value="1"/>
</dbReference>
<dbReference type="Gene3D" id="3.30.300.30">
    <property type="match status" value="1"/>
</dbReference>
<dbReference type="GO" id="GO:0031177">
    <property type="term" value="F:phosphopantetheine binding"/>
    <property type="evidence" value="ECO:0007669"/>
    <property type="project" value="TreeGrafter"/>
</dbReference>
<dbReference type="Gene3D" id="3.30.559.30">
    <property type="entry name" value="Nonribosomal peptide synthetase, condensation domain"/>
    <property type="match status" value="2"/>
</dbReference>
<dbReference type="InterPro" id="IPR020845">
    <property type="entry name" value="AMP-binding_CS"/>
</dbReference>